<organism evidence="2 3">
    <name type="scientific">Alicycliphilus denitrificans</name>
    <dbReference type="NCBI Taxonomy" id="179636"/>
    <lineage>
        <taxon>Bacteria</taxon>
        <taxon>Pseudomonadati</taxon>
        <taxon>Pseudomonadota</taxon>
        <taxon>Betaproteobacteria</taxon>
        <taxon>Burkholderiales</taxon>
        <taxon>Comamonadaceae</taxon>
        <taxon>Alicycliphilus</taxon>
    </lineage>
</organism>
<comment type="caution">
    <text evidence="2">The sequence shown here is derived from an EMBL/GenBank/DDBJ whole genome shotgun (WGS) entry which is preliminary data.</text>
</comment>
<dbReference type="EMBL" id="NKDB02000001">
    <property type="protein sequence ID" value="RKJ99592.1"/>
    <property type="molecule type" value="Genomic_DNA"/>
</dbReference>
<evidence type="ECO:0000313" key="3">
    <source>
        <dbReference type="Proteomes" id="UP000216225"/>
    </source>
</evidence>
<name>A0A420KI13_9BURK</name>
<dbReference type="PANTHER" id="PTHR47572">
    <property type="entry name" value="LIPOPROTEIN-RELATED"/>
    <property type="match status" value="1"/>
</dbReference>
<dbReference type="Pfam" id="PF08450">
    <property type="entry name" value="SGL"/>
    <property type="match status" value="1"/>
</dbReference>
<protein>
    <submittedName>
        <fullName evidence="2">SMP-30/gluconolactonase/LRE family protein</fullName>
    </submittedName>
</protein>
<reference evidence="2 3" key="1">
    <citation type="submission" date="2018-09" db="EMBL/GenBank/DDBJ databases">
        <title>Genome comparison of Alicycliphilus sp. BQ1, a polyurethanolytic bacterium, with its closest phylogenetic relatives Alicycliphilus denitrificans BC and K601, unable to attack polyurethane.</title>
        <authorList>
            <person name="Loza-Tavera H."/>
            <person name="Lozano L."/>
            <person name="Cevallos M."/>
            <person name="Maya-Lucas O."/>
            <person name="Garcia-Mena J."/>
            <person name="Hernandez J."/>
        </authorList>
    </citation>
    <scope>NUCLEOTIDE SEQUENCE [LARGE SCALE GENOMIC DNA]</scope>
    <source>
        <strain evidence="2 3">BQ1</strain>
    </source>
</reference>
<dbReference type="SUPFAM" id="SSF63829">
    <property type="entry name" value="Calcium-dependent phosphotriesterase"/>
    <property type="match status" value="1"/>
</dbReference>
<gene>
    <name evidence="2" type="ORF">CE154_007685</name>
</gene>
<sequence>MHIETLTTRVAHRLPDELRLERETRWSAARGDGNLHSFLEGPAFDREGTLYCTDVCHGRIFRIDASGAWRVLAHYDGQPNGMKVHRDGRLFVADAARGLLILHPGTGDILAEHAGFGAVEFQGLNDLFFRADGSLLLTDPGPSSLANRCGRVFSLDTGGTLATLIDGLAFPNGVAAAPDEKALCIAVTRTLQVLRAQCRGGGLHNPGVFINLSGGLAGPDGIAFFEDGGLIVAHSGLGVVWLFTALGELRGRIQSCAGIRTTNVAVHPHQRRKLFITESESGCILVADLPAPGALLPSLAG</sequence>
<dbReference type="InterPro" id="IPR051262">
    <property type="entry name" value="SMP-30/CGR1_Lactonase"/>
</dbReference>
<dbReference type="AlphaFoldDB" id="A0A420KI13"/>
<dbReference type="PANTHER" id="PTHR47572:SF5">
    <property type="entry name" value="BLR2277 PROTEIN"/>
    <property type="match status" value="1"/>
</dbReference>
<evidence type="ECO:0000259" key="1">
    <source>
        <dbReference type="Pfam" id="PF08450"/>
    </source>
</evidence>
<feature type="domain" description="SMP-30/Gluconolactonase/LRE-like region" evidence="1">
    <location>
        <begin position="40"/>
        <end position="278"/>
    </location>
</feature>
<proteinExistence type="predicted"/>
<dbReference type="RefSeq" id="WP_094436602.1">
    <property type="nucleotide sequence ID" value="NZ_NKDB02000001.1"/>
</dbReference>
<dbReference type="InterPro" id="IPR013658">
    <property type="entry name" value="SGL"/>
</dbReference>
<evidence type="ECO:0000313" key="2">
    <source>
        <dbReference type="EMBL" id="RKJ99592.1"/>
    </source>
</evidence>
<dbReference type="Proteomes" id="UP000216225">
    <property type="component" value="Unassembled WGS sequence"/>
</dbReference>
<dbReference type="Gene3D" id="2.120.10.30">
    <property type="entry name" value="TolB, C-terminal domain"/>
    <property type="match status" value="1"/>
</dbReference>
<accession>A0A420KI13</accession>
<dbReference type="InterPro" id="IPR011042">
    <property type="entry name" value="6-blade_b-propeller_TolB-like"/>
</dbReference>